<dbReference type="VEuPathDB" id="FungiDB:BDEG_27883"/>
<organism evidence="1 2">
    <name type="scientific">Batrachochytrium dendrobatidis (strain JEL423)</name>
    <dbReference type="NCBI Taxonomy" id="403673"/>
    <lineage>
        <taxon>Eukaryota</taxon>
        <taxon>Fungi</taxon>
        <taxon>Fungi incertae sedis</taxon>
        <taxon>Chytridiomycota</taxon>
        <taxon>Chytridiomycota incertae sedis</taxon>
        <taxon>Chytridiomycetes</taxon>
        <taxon>Rhizophydiales</taxon>
        <taxon>Rhizophydiales incertae sedis</taxon>
        <taxon>Batrachochytrium</taxon>
    </lineage>
</organism>
<proteinExistence type="predicted"/>
<accession>A0A177WYH9</accession>
<reference evidence="1 2" key="2">
    <citation type="submission" date="2016-05" db="EMBL/GenBank/DDBJ databases">
        <title>Lineage-specific infection strategies underlie the spectrum of fungal disease in amphibians.</title>
        <authorList>
            <person name="Cuomo C.A."/>
            <person name="Farrer R.A."/>
            <person name="James T."/>
            <person name="Longcore J."/>
            <person name="Birren B."/>
        </authorList>
    </citation>
    <scope>NUCLEOTIDE SEQUENCE [LARGE SCALE GENOMIC DNA]</scope>
    <source>
        <strain evidence="1 2">JEL423</strain>
    </source>
</reference>
<dbReference type="Proteomes" id="UP000077115">
    <property type="component" value="Unassembled WGS sequence"/>
</dbReference>
<sequence>MTFAAARVMSGGATHTTSITPFQLLIRCDANRIIQYSSDNIFGIPIDAIQQLVHTRHPKNNRILVTFYRVALYTPNDTPDEPPNPFARSAAHSSVNMLTATMQPDGSLHTLYRLY</sequence>
<dbReference type="EMBL" id="DS022313">
    <property type="protein sequence ID" value="OAJ44675.1"/>
    <property type="molecule type" value="Genomic_DNA"/>
</dbReference>
<evidence type="ECO:0000313" key="1">
    <source>
        <dbReference type="EMBL" id="OAJ44675.1"/>
    </source>
</evidence>
<evidence type="ECO:0000313" key="2">
    <source>
        <dbReference type="Proteomes" id="UP000077115"/>
    </source>
</evidence>
<reference evidence="1 2" key="1">
    <citation type="submission" date="2006-10" db="EMBL/GenBank/DDBJ databases">
        <title>The Genome Sequence of Batrachochytrium dendrobatidis JEL423.</title>
        <authorList>
            <consortium name="The Broad Institute Genome Sequencing Platform"/>
            <person name="Birren B."/>
            <person name="Lander E."/>
            <person name="Galagan J."/>
            <person name="Cuomo C."/>
            <person name="Devon K."/>
            <person name="Jaffe D."/>
            <person name="Butler J."/>
            <person name="Alvarez P."/>
            <person name="Gnerre S."/>
            <person name="Grabherr M."/>
            <person name="Kleber M."/>
            <person name="Mauceli E."/>
            <person name="Brockman W."/>
            <person name="Young S."/>
            <person name="LaButti K."/>
            <person name="Sykes S."/>
            <person name="DeCaprio D."/>
            <person name="Crawford M."/>
            <person name="Koehrsen M."/>
            <person name="Engels R."/>
            <person name="Montgomery P."/>
            <person name="Pearson M."/>
            <person name="Howarth C."/>
            <person name="Larson L."/>
            <person name="White J."/>
            <person name="O'Leary S."/>
            <person name="Kodira C."/>
            <person name="Zeng Q."/>
            <person name="Yandava C."/>
            <person name="Alvarado L."/>
            <person name="Longcore J."/>
            <person name="James T."/>
        </authorList>
    </citation>
    <scope>NUCLEOTIDE SEQUENCE [LARGE SCALE GENOMIC DNA]</scope>
    <source>
        <strain evidence="1 2">JEL423</strain>
    </source>
</reference>
<protein>
    <submittedName>
        <fullName evidence="1">Uncharacterized protein</fullName>
    </submittedName>
</protein>
<name>A0A177WYH9_BATDL</name>
<gene>
    <name evidence="1" type="ORF">BDEG_27883</name>
</gene>
<dbReference type="AlphaFoldDB" id="A0A177WYH9"/>